<keyword evidence="2" id="KW-1185">Reference proteome</keyword>
<accession>A0A9W9WYC2</accession>
<proteinExistence type="predicted"/>
<dbReference type="AlphaFoldDB" id="A0A9W9WYC2"/>
<evidence type="ECO:0000313" key="1">
    <source>
        <dbReference type="EMBL" id="KAJ5478991.1"/>
    </source>
</evidence>
<name>A0A9W9WYC2_9EURO</name>
<comment type="caution">
    <text evidence="1">The sequence shown here is derived from an EMBL/GenBank/DDBJ whole genome shotgun (WGS) entry which is preliminary data.</text>
</comment>
<protein>
    <submittedName>
        <fullName evidence="1">Uncharacterized protein</fullName>
    </submittedName>
</protein>
<organism evidence="1 2">
    <name type="scientific">Penicillium desertorum</name>
    <dbReference type="NCBI Taxonomy" id="1303715"/>
    <lineage>
        <taxon>Eukaryota</taxon>
        <taxon>Fungi</taxon>
        <taxon>Dikarya</taxon>
        <taxon>Ascomycota</taxon>
        <taxon>Pezizomycotina</taxon>
        <taxon>Eurotiomycetes</taxon>
        <taxon>Eurotiomycetidae</taxon>
        <taxon>Eurotiales</taxon>
        <taxon>Aspergillaceae</taxon>
        <taxon>Penicillium</taxon>
    </lineage>
</organism>
<reference evidence="1" key="1">
    <citation type="submission" date="2022-12" db="EMBL/GenBank/DDBJ databases">
        <authorList>
            <person name="Petersen C."/>
        </authorList>
    </citation>
    <scope>NUCLEOTIDE SEQUENCE</scope>
    <source>
        <strain evidence="1">IBT 17660</strain>
    </source>
</reference>
<reference evidence="1" key="2">
    <citation type="journal article" date="2023" name="IMA Fungus">
        <title>Comparative genomic study of the Penicillium genus elucidates a diverse pangenome and 15 lateral gene transfer events.</title>
        <authorList>
            <person name="Petersen C."/>
            <person name="Sorensen T."/>
            <person name="Nielsen M.R."/>
            <person name="Sondergaard T.E."/>
            <person name="Sorensen J.L."/>
            <person name="Fitzpatrick D.A."/>
            <person name="Frisvad J.C."/>
            <person name="Nielsen K.L."/>
        </authorList>
    </citation>
    <scope>NUCLEOTIDE SEQUENCE</scope>
    <source>
        <strain evidence="1">IBT 17660</strain>
    </source>
</reference>
<evidence type="ECO:0000313" key="2">
    <source>
        <dbReference type="Proteomes" id="UP001147760"/>
    </source>
</evidence>
<sequence>MVGRRLRDEENSCMGERGISPFCVEVDLEDEHTIHCASNRTCCTTDWKRLKSIEGQTAFHIMDRPASVADYAWQERVPTTYRRAMGQREADGLITLRNSKKAVVKTRLRSSWSDSLEHRRGTYYGTHPY</sequence>
<gene>
    <name evidence="1" type="ORF">N7530_004500</name>
</gene>
<dbReference type="Proteomes" id="UP001147760">
    <property type="component" value="Unassembled WGS sequence"/>
</dbReference>
<dbReference type="EMBL" id="JAPWDO010000003">
    <property type="protein sequence ID" value="KAJ5478991.1"/>
    <property type="molecule type" value="Genomic_DNA"/>
</dbReference>